<evidence type="ECO:0000313" key="9">
    <source>
        <dbReference type="Proteomes" id="UP000295184"/>
    </source>
</evidence>
<keyword evidence="4" id="KW-0032">Aminotransferase</keyword>
<evidence type="ECO:0000256" key="5">
    <source>
        <dbReference type="ARBA" id="ARBA00022679"/>
    </source>
</evidence>
<keyword evidence="5" id="KW-0808">Transferase</keyword>
<dbReference type="AlphaFoldDB" id="A0A4R1QLN0"/>
<evidence type="ECO:0000256" key="2">
    <source>
        <dbReference type="ARBA" id="ARBA00007441"/>
    </source>
</evidence>
<reference evidence="8 9" key="1">
    <citation type="submission" date="2019-03" db="EMBL/GenBank/DDBJ databases">
        <title>Genomic Encyclopedia of Type Strains, Phase IV (KMG-IV): sequencing the most valuable type-strain genomes for metagenomic binning, comparative biology and taxonomic classification.</title>
        <authorList>
            <person name="Goeker M."/>
        </authorList>
    </citation>
    <scope>NUCLEOTIDE SEQUENCE [LARGE SCALE GENOMIC DNA]</scope>
    <source>
        <strain evidence="8 9">DSM 100451</strain>
    </source>
</reference>
<dbReference type="InterPro" id="IPR015421">
    <property type="entry name" value="PyrdxlP-dep_Trfase_major"/>
</dbReference>
<evidence type="ECO:0000256" key="4">
    <source>
        <dbReference type="ARBA" id="ARBA00022576"/>
    </source>
</evidence>
<comment type="subunit">
    <text evidence="3">Homodimer.</text>
</comment>
<dbReference type="SUPFAM" id="SSF53383">
    <property type="entry name" value="PLP-dependent transferases"/>
    <property type="match status" value="1"/>
</dbReference>
<evidence type="ECO:0000256" key="6">
    <source>
        <dbReference type="ARBA" id="ARBA00022898"/>
    </source>
</evidence>
<organism evidence="8 9">
    <name type="scientific">Allofournierella massiliensis</name>
    <dbReference type="NCBI Taxonomy" id="1650663"/>
    <lineage>
        <taxon>Bacteria</taxon>
        <taxon>Bacillati</taxon>
        <taxon>Bacillota</taxon>
        <taxon>Clostridia</taxon>
        <taxon>Eubacteriales</taxon>
        <taxon>Oscillospiraceae</taxon>
        <taxon>Allofournierella</taxon>
    </lineage>
</organism>
<gene>
    <name evidence="8" type="ORF">EDD77_12140</name>
</gene>
<evidence type="ECO:0000259" key="7">
    <source>
        <dbReference type="Pfam" id="PF00155"/>
    </source>
</evidence>
<dbReference type="CDD" id="cd00609">
    <property type="entry name" value="AAT_like"/>
    <property type="match status" value="1"/>
</dbReference>
<dbReference type="Proteomes" id="UP000295184">
    <property type="component" value="Unassembled WGS sequence"/>
</dbReference>
<dbReference type="InterPro" id="IPR050859">
    <property type="entry name" value="Class-I_PLP-dep_aminotransf"/>
</dbReference>
<comment type="cofactor">
    <cofactor evidence="1">
        <name>pyridoxal 5'-phosphate</name>
        <dbReference type="ChEBI" id="CHEBI:597326"/>
    </cofactor>
</comment>
<evidence type="ECO:0000313" key="8">
    <source>
        <dbReference type="EMBL" id="TCL54536.1"/>
    </source>
</evidence>
<dbReference type="PANTHER" id="PTHR42790">
    <property type="entry name" value="AMINOTRANSFERASE"/>
    <property type="match status" value="1"/>
</dbReference>
<evidence type="ECO:0000256" key="1">
    <source>
        <dbReference type="ARBA" id="ARBA00001933"/>
    </source>
</evidence>
<sequence>MPPSPINGIFLKGKKRFGMEFRYSNKVKQMKPSIIRELLKQMSDPQLISFAGGNPAADSFPAEAIRKFSDELLATDPVGMLQYSVTEGYGPLRKAARDYANRQWPVVRDADEVIITSGSQQIIEFMTKLLCNEGDVIAVEEPAFLGAYNSMRSFGARLAGVPLEADGVDLNALETVFRDEKPKFFYCIPNFQNPTGYTTSLAKRKAIYELAVRYGVPVLEDDPYGALRISGEAVPPIKHFDTTGAVVYAGSFSKVLCPGMRLAFCAGQPEFIGKMVVAKQGSDVHTNVWAQRVCERILTQTDMDAHLARLQEIYREKANYMMAEMDEKLAGRLSYIRPEGGMFIWATLPETVDTDAFVKKCLEHKLAVVPGSAFYTADADCRSVRLNFSTPTKEQIRQGVEIMDKVLRELGA</sequence>
<dbReference type="EMBL" id="SLUM01000021">
    <property type="protein sequence ID" value="TCL54536.1"/>
    <property type="molecule type" value="Genomic_DNA"/>
</dbReference>
<accession>A0A4R1QLN0</accession>
<comment type="caution">
    <text evidence="8">The sequence shown here is derived from an EMBL/GenBank/DDBJ whole genome shotgun (WGS) entry which is preliminary data.</text>
</comment>
<keyword evidence="6" id="KW-0663">Pyridoxal phosphate</keyword>
<dbReference type="Pfam" id="PF00155">
    <property type="entry name" value="Aminotran_1_2"/>
    <property type="match status" value="1"/>
</dbReference>
<evidence type="ECO:0000256" key="3">
    <source>
        <dbReference type="ARBA" id="ARBA00011738"/>
    </source>
</evidence>
<name>A0A4R1QLN0_9FIRM</name>
<proteinExistence type="inferred from homology"/>
<comment type="similarity">
    <text evidence="2">Belongs to the class-I pyridoxal-phosphate-dependent aminotransferase family.</text>
</comment>
<dbReference type="GO" id="GO:1901605">
    <property type="term" value="P:alpha-amino acid metabolic process"/>
    <property type="evidence" value="ECO:0007669"/>
    <property type="project" value="TreeGrafter"/>
</dbReference>
<dbReference type="STRING" id="1650663.GCA_001486665_00156"/>
<feature type="domain" description="Aminotransferase class I/classII large" evidence="7">
    <location>
        <begin position="48"/>
        <end position="401"/>
    </location>
</feature>
<dbReference type="Gene3D" id="3.90.1150.10">
    <property type="entry name" value="Aspartate Aminotransferase, domain 1"/>
    <property type="match status" value="1"/>
</dbReference>
<protein>
    <submittedName>
        <fullName evidence="8">2-aminoadipate transaminase</fullName>
    </submittedName>
</protein>
<dbReference type="InterPro" id="IPR015424">
    <property type="entry name" value="PyrdxlP-dep_Trfase"/>
</dbReference>
<dbReference type="GO" id="GO:0008483">
    <property type="term" value="F:transaminase activity"/>
    <property type="evidence" value="ECO:0007669"/>
    <property type="project" value="UniProtKB-KW"/>
</dbReference>
<dbReference type="FunFam" id="3.40.640.10:FF:000053">
    <property type="entry name" value="Aminotransferase, class I"/>
    <property type="match status" value="1"/>
</dbReference>
<dbReference type="InterPro" id="IPR004839">
    <property type="entry name" value="Aminotransferase_I/II_large"/>
</dbReference>
<dbReference type="GO" id="GO:0030170">
    <property type="term" value="F:pyridoxal phosphate binding"/>
    <property type="evidence" value="ECO:0007669"/>
    <property type="project" value="InterPro"/>
</dbReference>
<dbReference type="Gene3D" id="3.40.640.10">
    <property type="entry name" value="Type I PLP-dependent aspartate aminotransferase-like (Major domain)"/>
    <property type="match status" value="1"/>
</dbReference>
<dbReference type="InterPro" id="IPR015422">
    <property type="entry name" value="PyrdxlP-dep_Trfase_small"/>
</dbReference>
<dbReference type="PANTHER" id="PTHR42790:SF19">
    <property type="entry name" value="KYNURENINE_ALPHA-AMINOADIPATE AMINOTRANSFERASE, MITOCHONDRIAL"/>
    <property type="match status" value="1"/>
</dbReference>